<dbReference type="InterPro" id="IPR029063">
    <property type="entry name" value="SAM-dependent_MTases_sf"/>
</dbReference>
<keyword evidence="5 8" id="KW-0694">RNA-binding</keyword>
<evidence type="ECO:0000256" key="8">
    <source>
        <dbReference type="PROSITE-ProRule" id="PRU01026"/>
    </source>
</evidence>
<dbReference type="PANTHER" id="PTHR11727">
    <property type="entry name" value="DIMETHYLADENOSINE TRANSFERASE"/>
    <property type="match status" value="1"/>
</dbReference>
<dbReference type="InterPro" id="IPR020598">
    <property type="entry name" value="rRNA_Ade_methylase_Trfase_N"/>
</dbReference>
<keyword evidence="4 8" id="KW-0949">S-adenosyl-L-methionine</keyword>
<gene>
    <name evidence="11" type="ORF">J2S11_003856</name>
</gene>
<dbReference type="Pfam" id="PF00398">
    <property type="entry name" value="RrnaAD"/>
    <property type="match status" value="1"/>
</dbReference>
<feature type="binding site" evidence="8">
    <location>
        <position position="72"/>
    </location>
    <ligand>
        <name>S-adenosyl-L-methionine</name>
        <dbReference type="ChEBI" id="CHEBI:59789"/>
    </ligand>
</feature>
<keyword evidence="2 8" id="KW-0489">Methyltransferase</keyword>
<accession>A0ABT9W3W4</accession>
<keyword evidence="3 8" id="KW-0808">Transferase</keyword>
<feature type="binding site" evidence="8">
    <location>
        <position position="113"/>
    </location>
    <ligand>
        <name>S-adenosyl-L-methionine</name>
        <dbReference type="ChEBI" id="CHEBI:59789"/>
    </ligand>
</feature>
<dbReference type="SUPFAM" id="SSF53335">
    <property type="entry name" value="S-adenosyl-L-methionine-dependent methyltransferases"/>
    <property type="match status" value="1"/>
</dbReference>
<dbReference type="CDD" id="cd02440">
    <property type="entry name" value="AdoMet_MTases"/>
    <property type="match status" value="1"/>
</dbReference>
<dbReference type="PROSITE" id="PS01131">
    <property type="entry name" value="RRNA_A_DIMETH"/>
    <property type="match status" value="1"/>
</dbReference>
<reference evidence="11 12" key="1">
    <citation type="submission" date="2023-07" db="EMBL/GenBank/DDBJ databases">
        <title>Genomic Encyclopedia of Type Strains, Phase IV (KMG-IV): sequencing the most valuable type-strain genomes for metagenomic binning, comparative biology and taxonomic classification.</title>
        <authorList>
            <person name="Goeker M."/>
        </authorList>
    </citation>
    <scope>NUCLEOTIDE SEQUENCE [LARGE SCALE GENOMIC DNA]</scope>
    <source>
        <strain evidence="11 12">DSM 12751</strain>
    </source>
</reference>
<dbReference type="NCBIfam" id="NF000499">
    <property type="entry name" value="Erm23S_rRNA_broad"/>
    <property type="match status" value="1"/>
</dbReference>
<protein>
    <recommendedName>
        <fullName evidence="1">rRNA adenine N-6-methyltransferase</fullName>
    </recommendedName>
    <alternativeName>
        <fullName evidence="7">Erythromycin resistance protein</fullName>
    </alternativeName>
    <alternativeName>
        <fullName evidence="6">Macrolide-lincosamide-streptogramin B resistance protein</fullName>
    </alternativeName>
</protein>
<evidence type="ECO:0000256" key="3">
    <source>
        <dbReference type="ARBA" id="ARBA00022679"/>
    </source>
</evidence>
<feature type="binding site" evidence="8">
    <location>
        <position position="26"/>
    </location>
    <ligand>
        <name>S-adenosyl-L-methionine</name>
        <dbReference type="ChEBI" id="CHEBI:59789"/>
    </ligand>
</feature>
<evidence type="ECO:0000256" key="5">
    <source>
        <dbReference type="ARBA" id="ARBA00022884"/>
    </source>
</evidence>
<evidence type="ECO:0000256" key="4">
    <source>
        <dbReference type="ARBA" id="ARBA00022691"/>
    </source>
</evidence>
<dbReference type="Gene3D" id="1.10.8.100">
    <property type="entry name" value="Ribosomal RNA adenine dimethylase-like, domain 2"/>
    <property type="match status" value="1"/>
</dbReference>
<evidence type="ECO:0000256" key="1">
    <source>
        <dbReference type="ARBA" id="ARBA00016505"/>
    </source>
</evidence>
<sequence>MRKQNKGHRKVRKNKAGPNFSGQHLMHNKQIIQDIVALGNVSLGDTVVEIGAGKGALTFPLAEKAGKVIAIENDRAFTALLRTKLQDMSNVQIVERDFLESFLPQKSYKVVANIPYAITTPIMNKLLSGPTDALKQAVLMIEEGAAKRFTGQPITNPYILAWRMWFDIHLVQVVPRRHFSPPPKVDSAIILIRRKEQTIPKGEYYRFLGLAQWALKHPQNPIYVALQDLFTPPQLKRLMRSASCDRSKAISSLTLHQWSIVFQTMKEHVQPVRWPKGKKGRI</sequence>
<evidence type="ECO:0000256" key="2">
    <source>
        <dbReference type="ARBA" id="ARBA00022603"/>
    </source>
</evidence>
<organism evidence="11 12">
    <name type="scientific">Caldalkalibacillus horti</name>
    <dbReference type="NCBI Taxonomy" id="77523"/>
    <lineage>
        <taxon>Bacteria</taxon>
        <taxon>Bacillati</taxon>
        <taxon>Bacillota</taxon>
        <taxon>Bacilli</taxon>
        <taxon>Bacillales</taxon>
        <taxon>Bacillaceae</taxon>
        <taxon>Caldalkalibacillus</taxon>
    </lineage>
</organism>
<evidence type="ECO:0000313" key="11">
    <source>
        <dbReference type="EMBL" id="MDQ0167926.1"/>
    </source>
</evidence>
<dbReference type="Proteomes" id="UP001235840">
    <property type="component" value="Unassembled WGS sequence"/>
</dbReference>
<dbReference type="PROSITE" id="PS51689">
    <property type="entry name" value="SAM_RNA_A_N6_MT"/>
    <property type="match status" value="1"/>
</dbReference>
<comment type="similarity">
    <text evidence="8">Belongs to the class I-like SAM-binding methyltransferase superfamily. rRNA adenine N(6)-methyltransferase family.</text>
</comment>
<dbReference type="SMART" id="SM00650">
    <property type="entry name" value="rADc"/>
    <property type="match status" value="1"/>
</dbReference>
<evidence type="ECO:0000259" key="10">
    <source>
        <dbReference type="SMART" id="SM00650"/>
    </source>
</evidence>
<dbReference type="Gene3D" id="3.40.50.150">
    <property type="entry name" value="Vaccinia Virus protein VP39"/>
    <property type="match status" value="1"/>
</dbReference>
<feature type="binding site" evidence="8">
    <location>
        <position position="51"/>
    </location>
    <ligand>
        <name>S-adenosyl-L-methionine</name>
        <dbReference type="ChEBI" id="CHEBI:59789"/>
    </ligand>
</feature>
<feature type="compositionally biased region" description="Basic residues" evidence="9">
    <location>
        <begin position="1"/>
        <end position="15"/>
    </location>
</feature>
<proteinExistence type="inferred from homology"/>
<keyword evidence="12" id="KW-1185">Reference proteome</keyword>
<dbReference type="RefSeq" id="WP_307397247.1">
    <property type="nucleotide sequence ID" value="NZ_BAAADK010000013.1"/>
</dbReference>
<dbReference type="InterPro" id="IPR001737">
    <property type="entry name" value="KsgA/Erm"/>
</dbReference>
<feature type="region of interest" description="Disordered" evidence="9">
    <location>
        <begin position="1"/>
        <end position="23"/>
    </location>
</feature>
<dbReference type="GO" id="GO:0052910">
    <property type="term" value="F:23S rRNA (adenine(2085)-N(6))-dimethyltransferase activity"/>
    <property type="evidence" value="ECO:0007669"/>
    <property type="project" value="UniProtKB-EC"/>
</dbReference>
<name>A0ABT9W3W4_9BACI</name>
<evidence type="ECO:0000256" key="6">
    <source>
        <dbReference type="ARBA" id="ARBA00029941"/>
    </source>
</evidence>
<evidence type="ECO:0000256" key="7">
    <source>
        <dbReference type="ARBA" id="ARBA00030809"/>
    </source>
</evidence>
<feature type="binding site" evidence="8">
    <location>
        <position position="24"/>
    </location>
    <ligand>
        <name>S-adenosyl-L-methionine</name>
        <dbReference type="ChEBI" id="CHEBI:59789"/>
    </ligand>
</feature>
<dbReference type="InterPro" id="IPR023165">
    <property type="entry name" value="rRNA_Ade_diMease-like_C"/>
</dbReference>
<dbReference type="EMBL" id="JAUSTY010000021">
    <property type="protein sequence ID" value="MDQ0167926.1"/>
    <property type="molecule type" value="Genomic_DNA"/>
</dbReference>
<evidence type="ECO:0000313" key="12">
    <source>
        <dbReference type="Proteomes" id="UP001235840"/>
    </source>
</evidence>
<feature type="domain" description="Ribosomal RNA adenine methylase transferase N-terminal" evidence="10">
    <location>
        <begin position="31"/>
        <end position="196"/>
    </location>
</feature>
<dbReference type="PANTHER" id="PTHR11727:SF7">
    <property type="entry name" value="DIMETHYLADENOSINE TRANSFERASE-RELATED"/>
    <property type="match status" value="1"/>
</dbReference>
<dbReference type="InterPro" id="IPR020596">
    <property type="entry name" value="rRNA_Ade_Mease_Trfase_CS"/>
</dbReference>
<feature type="binding site" evidence="8">
    <location>
        <position position="97"/>
    </location>
    <ligand>
        <name>S-adenosyl-L-methionine</name>
        <dbReference type="ChEBI" id="CHEBI:59789"/>
    </ligand>
</feature>
<evidence type="ECO:0000256" key="9">
    <source>
        <dbReference type="SAM" id="MobiDB-lite"/>
    </source>
</evidence>
<comment type="caution">
    <text evidence="11">The sequence shown here is derived from an EMBL/GenBank/DDBJ whole genome shotgun (WGS) entry which is preliminary data.</text>
</comment>